<dbReference type="RefSeq" id="WP_002269223.1">
    <property type="nucleotide sequence ID" value="NZ_AHSR01000035.1"/>
</dbReference>
<proteinExistence type="predicted"/>
<reference evidence="1 2" key="1">
    <citation type="journal article" date="2013" name="Mol. Biol. Evol.">
        <title>Evolutionary and population genomics of the cavity causing bacteria Streptococcus mutans.</title>
        <authorList>
            <person name="Cornejo O.E."/>
            <person name="Lefebure T."/>
            <person name="Pavinski Bitar P.D."/>
            <person name="Lang P."/>
            <person name="Richards V.P."/>
            <person name="Eilertson K."/>
            <person name="Do T."/>
            <person name="Beighton D."/>
            <person name="Zeng L."/>
            <person name="Ahn S.J."/>
            <person name="Burne R.A."/>
            <person name="Siepel A."/>
            <person name="Bustamante C.D."/>
            <person name="Stanhope M.J."/>
        </authorList>
    </citation>
    <scope>NUCLEOTIDE SEQUENCE [LARGE SCALE GENOMIC DNA]</scope>
    <source>
        <strain evidence="1 2">SM6</strain>
    </source>
</reference>
<evidence type="ECO:0000313" key="2">
    <source>
        <dbReference type="Proteomes" id="UP000011676"/>
    </source>
</evidence>
<organism evidence="1 2">
    <name type="scientific">Streptococcus mutans SM6</name>
    <dbReference type="NCBI Taxonomy" id="857119"/>
    <lineage>
        <taxon>Bacteria</taxon>
        <taxon>Bacillati</taxon>
        <taxon>Bacillota</taxon>
        <taxon>Bacilli</taxon>
        <taxon>Lactobacillales</taxon>
        <taxon>Streptococcaceae</taxon>
        <taxon>Streptococcus</taxon>
    </lineage>
</organism>
<gene>
    <name evidence="1" type="ORF">SMU82_07481</name>
</gene>
<dbReference type="AlphaFoldDB" id="A0A829BU36"/>
<accession>A0A829BU36</accession>
<evidence type="ECO:0008006" key="3">
    <source>
        <dbReference type="Google" id="ProtNLM"/>
    </source>
</evidence>
<evidence type="ECO:0000313" key="1">
    <source>
        <dbReference type="EMBL" id="EMC23042.1"/>
    </source>
</evidence>
<dbReference type="EMBL" id="AHSR01000035">
    <property type="protein sequence ID" value="EMC23042.1"/>
    <property type="molecule type" value="Genomic_DNA"/>
</dbReference>
<protein>
    <recommendedName>
        <fullName evidence="3">Transposase</fullName>
    </recommendedName>
</protein>
<dbReference type="Proteomes" id="UP000011676">
    <property type="component" value="Unassembled WGS sequence"/>
</dbReference>
<name>A0A829BU36_STRMG</name>
<sequence length="92" mass="10321">MTDEWIITACLVTSGEKSDGLVLEELYQKSKGNGATIEAIVGDRAYSGEDNIPFTKREDVHLVARLHPAVSRDFRRKEDEFFSGLQNLSSLF</sequence>
<comment type="caution">
    <text evidence="1">The sequence shown here is derived from an EMBL/GenBank/DDBJ whole genome shotgun (WGS) entry which is preliminary data.</text>
</comment>